<dbReference type="EMBL" id="CP010086">
    <property type="protein sequence ID" value="AJH01696.1"/>
    <property type="molecule type" value="Genomic_DNA"/>
</dbReference>
<keyword evidence="3 5" id="KW-1133">Transmembrane helix</keyword>
<dbReference type="PANTHER" id="PTHR37422">
    <property type="entry name" value="TEICHURONIC ACID BIOSYNTHESIS PROTEIN TUAE"/>
    <property type="match status" value="1"/>
</dbReference>
<feature type="transmembrane region" description="Helical" evidence="5">
    <location>
        <begin position="165"/>
        <end position="185"/>
    </location>
</feature>
<proteinExistence type="predicted"/>
<dbReference type="OrthoDB" id="9255580at2"/>
<feature type="transmembrane region" description="Helical" evidence="5">
    <location>
        <begin position="109"/>
        <end position="129"/>
    </location>
</feature>
<keyword evidence="2 5" id="KW-0812">Transmembrane</keyword>
<feature type="transmembrane region" description="Helical" evidence="5">
    <location>
        <begin position="296"/>
        <end position="315"/>
    </location>
</feature>
<evidence type="ECO:0000259" key="6">
    <source>
        <dbReference type="Pfam" id="PF04932"/>
    </source>
</evidence>
<feature type="transmembrane region" description="Helical" evidence="5">
    <location>
        <begin position="438"/>
        <end position="455"/>
    </location>
</feature>
<dbReference type="GO" id="GO:0016020">
    <property type="term" value="C:membrane"/>
    <property type="evidence" value="ECO:0007669"/>
    <property type="project" value="UniProtKB-SubCell"/>
</dbReference>
<sequence length="501" mass="56747">MTREDVIRNIFLAIIFAISGFLGIANGSYIVSIMYILTVVILVVFILKDKDLYNMFYTLLLISAFYDYTLYVPRVQSVYLFHIVLGIFTLMSLFRIFKDRQILMDLDRKVLAIYVLWFIYMCVSIIWSLNKSLSIKYIAIYLMMFAFIVNMMVYNINRERIKKTITILSSLILLIILIGFVEVILGTQLPVKHYADAFIEFLPKDQQNLINARPIAFSFNPNNLAATLAILLPIGFYAIYKFENIFFKVVCIIASIIAFSLISITTSRTGFVAAAFGVIVYLIYSVINIKRIGLKGIVCPLILVISLFVAFKYSYMIMNIAQTESGQEQKKNGLADKLDALGEQEIQEGGDGSLNVRWTIVSDVLRGTIKEKHYLGYGVGNVEQYIKNQGNTGNIYSPHCYPIEIIGDFGLPGLALYGIYYLYLLIQNMIIGIKKKSPMCFAAVTGLIAFAPASFGPSSITYVFSYWMLMGFAVACIQVYKKESDEYRPTSSSSMKEYRIG</sequence>
<keyword evidence="4 5" id="KW-0472">Membrane</keyword>
<evidence type="ECO:0000256" key="1">
    <source>
        <dbReference type="ARBA" id="ARBA00004141"/>
    </source>
</evidence>
<evidence type="ECO:0000256" key="5">
    <source>
        <dbReference type="SAM" id="Phobius"/>
    </source>
</evidence>
<evidence type="ECO:0000256" key="2">
    <source>
        <dbReference type="ARBA" id="ARBA00022692"/>
    </source>
</evidence>
<protein>
    <submittedName>
        <fullName evidence="7">O-antigen polymerase</fullName>
    </submittedName>
</protein>
<feature type="transmembrane region" description="Helical" evidence="5">
    <location>
        <begin position="405"/>
        <end position="426"/>
    </location>
</feature>
<dbReference type="AlphaFoldDB" id="A0A0B5QLE5"/>
<feature type="transmembrane region" description="Helical" evidence="5">
    <location>
        <begin position="30"/>
        <end position="47"/>
    </location>
</feature>
<organism evidence="7 8">
    <name type="scientific">Clostridium beijerinckii</name>
    <name type="common">Clostridium MP</name>
    <dbReference type="NCBI Taxonomy" id="1520"/>
    <lineage>
        <taxon>Bacteria</taxon>
        <taxon>Bacillati</taxon>
        <taxon>Bacillota</taxon>
        <taxon>Clostridia</taxon>
        <taxon>Eubacteriales</taxon>
        <taxon>Clostridiaceae</taxon>
        <taxon>Clostridium</taxon>
    </lineage>
</organism>
<accession>A0A0B5QLE5</accession>
<evidence type="ECO:0000256" key="4">
    <source>
        <dbReference type="ARBA" id="ARBA00023136"/>
    </source>
</evidence>
<dbReference type="Pfam" id="PF04932">
    <property type="entry name" value="Wzy_C"/>
    <property type="match status" value="1"/>
</dbReference>
<feature type="transmembrane region" description="Helical" evidence="5">
    <location>
        <begin position="135"/>
        <end position="153"/>
    </location>
</feature>
<evidence type="ECO:0000256" key="3">
    <source>
        <dbReference type="ARBA" id="ARBA00022989"/>
    </source>
</evidence>
<dbReference type="RefSeq" id="WP_041900169.1">
    <property type="nucleotide sequence ID" value="NZ_CP010086.2"/>
</dbReference>
<name>A0A0B5QLE5_CLOBE</name>
<feature type="transmembrane region" description="Helical" evidence="5">
    <location>
        <begin position="54"/>
        <end position="72"/>
    </location>
</feature>
<feature type="transmembrane region" description="Helical" evidence="5">
    <location>
        <begin position="245"/>
        <end position="264"/>
    </location>
</feature>
<dbReference type="PANTHER" id="PTHR37422:SF23">
    <property type="entry name" value="TEICHURONIC ACID BIOSYNTHESIS PROTEIN TUAE"/>
    <property type="match status" value="1"/>
</dbReference>
<dbReference type="InterPro" id="IPR007016">
    <property type="entry name" value="O-antigen_ligase-rel_domated"/>
</dbReference>
<gene>
    <name evidence="7" type="ORF">LF65_05171</name>
</gene>
<feature type="transmembrane region" description="Helical" evidence="5">
    <location>
        <begin position="7"/>
        <end position="24"/>
    </location>
</feature>
<dbReference type="InterPro" id="IPR051533">
    <property type="entry name" value="WaaL-like"/>
</dbReference>
<evidence type="ECO:0000313" key="7">
    <source>
        <dbReference type="EMBL" id="AJH01696.1"/>
    </source>
</evidence>
<feature type="transmembrane region" description="Helical" evidence="5">
    <location>
        <begin position="270"/>
        <end position="289"/>
    </location>
</feature>
<reference evidence="8" key="1">
    <citation type="submission" date="2014-12" db="EMBL/GenBank/DDBJ databases">
        <title>Genome sequence of Clostridium beijerinckii strain 59B.</title>
        <authorList>
            <person name="Little G.T."/>
            <person name="Minton N.P."/>
        </authorList>
    </citation>
    <scope>NUCLEOTIDE SEQUENCE [LARGE SCALE GENOMIC DNA]</scope>
    <source>
        <strain evidence="8">59B</strain>
    </source>
</reference>
<feature type="domain" description="O-antigen ligase-related" evidence="6">
    <location>
        <begin position="254"/>
        <end position="417"/>
    </location>
</feature>
<dbReference type="STRING" id="1520.LF65_05171"/>
<dbReference type="Proteomes" id="UP000031866">
    <property type="component" value="Chromosome"/>
</dbReference>
<evidence type="ECO:0000313" key="8">
    <source>
        <dbReference type="Proteomes" id="UP000031866"/>
    </source>
</evidence>
<feature type="transmembrane region" description="Helical" evidence="5">
    <location>
        <begin position="223"/>
        <end position="240"/>
    </location>
</feature>
<dbReference type="KEGG" id="cbei:LF65_05171"/>
<feature type="transmembrane region" description="Helical" evidence="5">
    <location>
        <begin position="78"/>
        <end position="97"/>
    </location>
</feature>
<comment type="subcellular location">
    <subcellularLocation>
        <location evidence="1">Membrane</location>
        <topology evidence="1">Multi-pass membrane protein</topology>
    </subcellularLocation>
</comment>